<evidence type="ECO:0000313" key="3">
    <source>
        <dbReference type="Proteomes" id="UP000322225"/>
    </source>
</evidence>
<dbReference type="GeneID" id="43588468"/>
<gene>
    <name evidence="2" type="ORF">CI109_102512</name>
</gene>
<dbReference type="RefSeq" id="XP_031861200.1">
    <property type="nucleotide sequence ID" value="XM_032004335.1"/>
</dbReference>
<dbReference type="KEGG" id="ksn:43588468"/>
<dbReference type="OrthoDB" id="2564461at2759"/>
<dbReference type="AlphaFoldDB" id="A0A5M6C333"/>
<organism evidence="2 3">
    <name type="scientific">Kwoniella shandongensis</name>
    <dbReference type="NCBI Taxonomy" id="1734106"/>
    <lineage>
        <taxon>Eukaryota</taxon>
        <taxon>Fungi</taxon>
        <taxon>Dikarya</taxon>
        <taxon>Basidiomycota</taxon>
        <taxon>Agaricomycotina</taxon>
        <taxon>Tremellomycetes</taxon>
        <taxon>Tremellales</taxon>
        <taxon>Cryptococcaceae</taxon>
        <taxon>Kwoniella</taxon>
    </lineage>
</organism>
<reference evidence="2" key="2">
    <citation type="submission" date="2024-01" db="EMBL/GenBank/DDBJ databases">
        <title>Comparative genomics of Cryptococcus and Kwoniella reveals pathogenesis evolution and contrasting modes of karyotype evolution via chromosome fusion or intercentromeric recombination.</title>
        <authorList>
            <person name="Coelho M.A."/>
            <person name="David-Palma M."/>
            <person name="Shea T."/>
            <person name="Bowers K."/>
            <person name="McGinley-Smith S."/>
            <person name="Mohammad A.W."/>
            <person name="Gnirke A."/>
            <person name="Yurkov A.M."/>
            <person name="Nowrousian M."/>
            <person name="Sun S."/>
            <person name="Cuomo C.A."/>
            <person name="Heitman J."/>
        </authorList>
    </citation>
    <scope>NUCLEOTIDE SEQUENCE</scope>
    <source>
        <strain evidence="2">CBS 12478</strain>
    </source>
</reference>
<sequence length="775" mass="84179">MTSTKPRSTEQPPRPPATPPPPPPSSQAQTSSPPSSPASTLPVHSDDDAFTDLSNSWMEVDSSVGASTLGDISDTSSDSHDQDHESRSHFSASTDGEDSDIDEHDQHHDAVVITGSPSLMGGEYTDAEASTSKLGSSMDTIQQGLAESTSSSQIRLIFPDPAASFSTISGSLTEDTTPMDIHPFLQTDQTRRPRADTQIDKTMKYSPRRSSSPVRRGVEGSWLHSSSKLWEIPPSAQSIIAEGHGYEILSSIDDIKRSSEDHDAERTATDVVPADVRKLEKEDMDTRSDRFPMKAEVVKRLGVRTRSSNGDEASTGSAVKKWMSVFALTSVLSLALYRTLGPSALLPPYNKGANDPATAAPTTPTPAVTHKPFSIWDHLPLSPLAATSLTSSSADSAKTTGVIADLQLIKQALSTLSTPHSKGQIPPAASTTDVPHKRVEDSVSPPSRHLARSSTSCCSVSIRNNDVALTVSPENMPINHRAKARKWSRKLLRAEQPEKLQPENDTSAPTTSPGCSCSFSTAVRSEVAARLQSLAKPVKTYALISTHYLDYFFGPFLAALDKELGDLLRLAIDLGKFASYTSQTVLSQASRGAVVSQAATRSMVERVHRRMSNFFSVHNPAPSEESLARIQAMLDNLSHYVEARLDSLSEIIEDRTDTMQEKGMESIKKAKKGLNKLITEAKRLGKDGADDKVVHVKMDVEKDGPLPFRQMGSRRQRQVPRTLRRKSGRGCKAAAKETKKKIVAKTEFSFPPPEVPSRARRIFDMIHHAAVALVV</sequence>
<protein>
    <submittedName>
        <fullName evidence="2">Uncharacterized protein</fullName>
    </submittedName>
</protein>
<keyword evidence="3" id="KW-1185">Reference proteome</keyword>
<feature type="region of interest" description="Disordered" evidence="1">
    <location>
        <begin position="417"/>
        <end position="455"/>
    </location>
</feature>
<evidence type="ECO:0000313" key="2">
    <source>
        <dbReference type="EMBL" id="WWD18065.1"/>
    </source>
</evidence>
<name>A0A5M6C333_9TREE</name>
<feature type="region of interest" description="Disordered" evidence="1">
    <location>
        <begin position="1"/>
        <end position="103"/>
    </location>
</feature>
<feature type="compositionally biased region" description="Low complexity" evidence="1">
    <location>
        <begin position="26"/>
        <end position="40"/>
    </location>
</feature>
<accession>A0A5M6C333</accession>
<dbReference type="Proteomes" id="UP000322225">
    <property type="component" value="Chromosome 4"/>
</dbReference>
<reference evidence="2" key="1">
    <citation type="submission" date="2017-08" db="EMBL/GenBank/DDBJ databases">
        <authorList>
            <person name="Cuomo C."/>
            <person name="Billmyre B."/>
            <person name="Heitman J."/>
        </authorList>
    </citation>
    <scope>NUCLEOTIDE SEQUENCE</scope>
    <source>
        <strain evidence="2">CBS 12478</strain>
    </source>
</reference>
<evidence type="ECO:0000256" key="1">
    <source>
        <dbReference type="SAM" id="MobiDB-lite"/>
    </source>
</evidence>
<feature type="region of interest" description="Disordered" evidence="1">
    <location>
        <begin position="704"/>
        <end position="731"/>
    </location>
</feature>
<feature type="region of interest" description="Disordered" evidence="1">
    <location>
        <begin position="115"/>
        <end position="136"/>
    </location>
</feature>
<proteinExistence type="predicted"/>
<feature type="compositionally biased region" description="Polar residues" evidence="1">
    <location>
        <begin position="1"/>
        <end position="10"/>
    </location>
</feature>
<feature type="compositionally biased region" description="Basic residues" evidence="1">
    <location>
        <begin position="712"/>
        <end position="729"/>
    </location>
</feature>
<feature type="compositionally biased region" description="Basic and acidic residues" evidence="1">
    <location>
        <begin position="77"/>
        <end position="88"/>
    </location>
</feature>
<dbReference type="EMBL" id="CP144054">
    <property type="protein sequence ID" value="WWD18065.1"/>
    <property type="molecule type" value="Genomic_DNA"/>
</dbReference>
<feature type="compositionally biased region" description="Pro residues" evidence="1">
    <location>
        <begin position="12"/>
        <end position="25"/>
    </location>
</feature>